<dbReference type="NCBIfam" id="TIGR01764">
    <property type="entry name" value="excise"/>
    <property type="match status" value="1"/>
</dbReference>
<dbReference type="InterPro" id="IPR009061">
    <property type="entry name" value="DNA-bd_dom_put_sf"/>
</dbReference>
<dbReference type="STRING" id="1727163.AO498_11645"/>
<sequence length="116" mass="13376">MHKVVFSPIDPEILIKKISERVTENILSVLCDQKTSVAPTDDKDLLTVKEAAKFLTLEPSTIYSLVHHGRIPYMKPAKNLYFSKSDLRDYLIKNKRKSIQEIESEADSYIKSKHQK</sequence>
<evidence type="ECO:0000313" key="2">
    <source>
        <dbReference type="EMBL" id="AMQ57092.1"/>
    </source>
</evidence>
<proteinExistence type="predicted"/>
<dbReference type="InterPro" id="IPR041657">
    <property type="entry name" value="HTH_17"/>
</dbReference>
<reference evidence="2 3" key="2">
    <citation type="journal article" date="2016" name="Genome Announc.">
        <title>Complete Genome Sequence of Algoriphagus sp. Strain M8-2, Isolated from a Brackish Lake.</title>
        <authorList>
            <person name="Muraguchi Y."/>
            <person name="Kushimoto K."/>
            <person name="Ohtsubo Y."/>
            <person name="Suzuki T."/>
            <person name="Dohra H."/>
            <person name="Kimbara K."/>
            <person name="Shintani M."/>
        </authorList>
    </citation>
    <scope>NUCLEOTIDE SEQUENCE [LARGE SCALE GENOMIC DNA]</scope>
    <source>
        <strain evidence="2 3">M8-2</strain>
    </source>
</reference>
<dbReference type="AlphaFoldDB" id="A0A142EPN7"/>
<gene>
    <name evidence="2" type="ORF">AO498_11645</name>
</gene>
<dbReference type="Pfam" id="PF12728">
    <property type="entry name" value="HTH_17"/>
    <property type="match status" value="1"/>
</dbReference>
<dbReference type="SUPFAM" id="SSF46955">
    <property type="entry name" value="Putative DNA-binding domain"/>
    <property type="match status" value="1"/>
</dbReference>
<dbReference type="RefSeq" id="WP_067547717.1">
    <property type="nucleotide sequence ID" value="NZ_CP012836.1"/>
</dbReference>
<evidence type="ECO:0000313" key="3">
    <source>
        <dbReference type="Proteomes" id="UP000073816"/>
    </source>
</evidence>
<dbReference type="GO" id="GO:0003677">
    <property type="term" value="F:DNA binding"/>
    <property type="evidence" value="ECO:0007669"/>
    <property type="project" value="InterPro"/>
</dbReference>
<protein>
    <recommendedName>
        <fullName evidence="1">Helix-turn-helix domain-containing protein</fullName>
    </recommendedName>
</protein>
<dbReference type="PATRIC" id="fig|1727163.4.peg.2436"/>
<name>A0A142EPN7_9BACT</name>
<keyword evidence="3" id="KW-1185">Reference proteome</keyword>
<dbReference type="EMBL" id="CP012836">
    <property type="protein sequence ID" value="AMQ57092.1"/>
    <property type="molecule type" value="Genomic_DNA"/>
</dbReference>
<accession>A0A142EPN7</accession>
<evidence type="ECO:0000259" key="1">
    <source>
        <dbReference type="Pfam" id="PF12728"/>
    </source>
</evidence>
<reference evidence="3" key="1">
    <citation type="submission" date="2015-09" db="EMBL/GenBank/DDBJ databases">
        <title>Complete sequence of Algoriphagus sp. M8-2.</title>
        <authorList>
            <person name="Shintani M."/>
        </authorList>
    </citation>
    <scope>NUCLEOTIDE SEQUENCE [LARGE SCALE GENOMIC DNA]</scope>
    <source>
        <strain evidence="3">M8-2</strain>
    </source>
</reference>
<dbReference type="KEGG" id="alm:AO498_11645"/>
<feature type="domain" description="Helix-turn-helix" evidence="1">
    <location>
        <begin position="45"/>
        <end position="93"/>
    </location>
</feature>
<organism evidence="2 3">
    <name type="scientific">Algoriphagus sanaruensis</name>
    <dbReference type="NCBI Taxonomy" id="1727163"/>
    <lineage>
        <taxon>Bacteria</taxon>
        <taxon>Pseudomonadati</taxon>
        <taxon>Bacteroidota</taxon>
        <taxon>Cytophagia</taxon>
        <taxon>Cytophagales</taxon>
        <taxon>Cyclobacteriaceae</taxon>
        <taxon>Algoriphagus</taxon>
    </lineage>
</organism>
<dbReference type="InterPro" id="IPR010093">
    <property type="entry name" value="SinI_DNA-bd"/>
</dbReference>
<dbReference type="Proteomes" id="UP000073816">
    <property type="component" value="Chromosome"/>
</dbReference>
<dbReference type="OrthoDB" id="597977at2"/>